<evidence type="ECO:0000256" key="4">
    <source>
        <dbReference type="ARBA" id="ARBA00022692"/>
    </source>
</evidence>
<evidence type="ECO:0000259" key="8">
    <source>
        <dbReference type="PROSITE" id="PS50928"/>
    </source>
</evidence>
<comment type="subcellular location">
    <subcellularLocation>
        <location evidence="1 7">Cell membrane</location>
        <topology evidence="1 7">Multi-pass membrane protein</topology>
    </subcellularLocation>
</comment>
<evidence type="ECO:0000256" key="6">
    <source>
        <dbReference type="ARBA" id="ARBA00023136"/>
    </source>
</evidence>
<dbReference type="CDD" id="cd06261">
    <property type="entry name" value="TM_PBP2"/>
    <property type="match status" value="1"/>
</dbReference>
<dbReference type="PANTHER" id="PTHR30151">
    <property type="entry name" value="ALKANE SULFONATE ABC TRANSPORTER-RELATED, MEMBRANE SUBUNIT"/>
    <property type="match status" value="1"/>
</dbReference>
<feature type="transmembrane region" description="Helical" evidence="7">
    <location>
        <begin position="222"/>
        <end position="243"/>
    </location>
</feature>
<feature type="transmembrane region" description="Helical" evidence="7">
    <location>
        <begin position="187"/>
        <end position="210"/>
    </location>
</feature>
<dbReference type="Pfam" id="PF00528">
    <property type="entry name" value="BPD_transp_1"/>
    <property type="match status" value="1"/>
</dbReference>
<dbReference type="EMBL" id="JAJFZP010000012">
    <property type="protein sequence ID" value="MCC3270494.1"/>
    <property type="molecule type" value="Genomic_DNA"/>
</dbReference>
<accession>A0A9X1S926</accession>
<sequence>MKVLRSALYVLALPAVLFTTWWVFSAYSTNVYFPSLRRILGVFPATWFEGGWNSRIVVDGFSSVWRLAVGFSLATLLALTLGTLIGLSSRARAYCEPTLELFRAIPAPVLVPVISLFAGIGDEMKIFVIMLGCLWPILLNTVEGVRAVDTVMIETAKSYHLKTLRRIQKLILPAASPQIIAGMRQGLSVGIILMVISEMFAATSGLGFTVVQFQRNFALPEMWTGIIVLGMLGLFASLLFQVFENRSLRWYNGMRQASRDS</sequence>
<evidence type="ECO:0000256" key="2">
    <source>
        <dbReference type="ARBA" id="ARBA00022448"/>
    </source>
</evidence>
<dbReference type="AlphaFoldDB" id="A0A9X1S926"/>
<evidence type="ECO:0000256" key="1">
    <source>
        <dbReference type="ARBA" id="ARBA00004651"/>
    </source>
</evidence>
<dbReference type="GO" id="GO:0055085">
    <property type="term" value="P:transmembrane transport"/>
    <property type="evidence" value="ECO:0007669"/>
    <property type="project" value="InterPro"/>
</dbReference>
<name>A0A9X1S926_9MICC</name>
<evidence type="ECO:0000313" key="10">
    <source>
        <dbReference type="Proteomes" id="UP001139264"/>
    </source>
</evidence>
<dbReference type="InterPro" id="IPR035906">
    <property type="entry name" value="MetI-like_sf"/>
</dbReference>
<dbReference type="Proteomes" id="UP001139264">
    <property type="component" value="Unassembled WGS sequence"/>
</dbReference>
<dbReference type="Gene3D" id="1.10.3720.10">
    <property type="entry name" value="MetI-like"/>
    <property type="match status" value="1"/>
</dbReference>
<evidence type="ECO:0000256" key="5">
    <source>
        <dbReference type="ARBA" id="ARBA00022989"/>
    </source>
</evidence>
<keyword evidence="2 7" id="KW-0813">Transport</keyword>
<dbReference type="PANTHER" id="PTHR30151:SF38">
    <property type="entry name" value="ALIPHATIC SULFONATES TRANSPORT PERMEASE PROTEIN SSUC-RELATED"/>
    <property type="match status" value="1"/>
</dbReference>
<dbReference type="PROSITE" id="PS50928">
    <property type="entry name" value="ABC_TM1"/>
    <property type="match status" value="1"/>
</dbReference>
<keyword evidence="4 7" id="KW-0812">Transmembrane</keyword>
<feature type="transmembrane region" description="Helical" evidence="7">
    <location>
        <begin position="126"/>
        <end position="142"/>
    </location>
</feature>
<evidence type="ECO:0000256" key="3">
    <source>
        <dbReference type="ARBA" id="ARBA00022475"/>
    </source>
</evidence>
<dbReference type="SUPFAM" id="SSF161098">
    <property type="entry name" value="MetI-like"/>
    <property type="match status" value="1"/>
</dbReference>
<keyword evidence="5 7" id="KW-1133">Transmembrane helix</keyword>
<feature type="transmembrane region" description="Helical" evidence="7">
    <location>
        <begin position="64"/>
        <end position="89"/>
    </location>
</feature>
<comment type="similarity">
    <text evidence="7">Belongs to the binding-protein-dependent transport system permease family.</text>
</comment>
<dbReference type="RefSeq" id="WP_227908824.1">
    <property type="nucleotide sequence ID" value="NZ_CP095461.1"/>
</dbReference>
<keyword evidence="3" id="KW-1003">Cell membrane</keyword>
<organism evidence="9 10">
    <name type="scientific">Arthrobacter gengyunqii</name>
    <dbReference type="NCBI Taxonomy" id="2886940"/>
    <lineage>
        <taxon>Bacteria</taxon>
        <taxon>Bacillati</taxon>
        <taxon>Actinomycetota</taxon>
        <taxon>Actinomycetes</taxon>
        <taxon>Micrococcales</taxon>
        <taxon>Micrococcaceae</taxon>
        <taxon>Arthrobacter</taxon>
    </lineage>
</organism>
<gene>
    <name evidence="9" type="ORF">LJ751_14240</name>
</gene>
<dbReference type="GO" id="GO:0005886">
    <property type="term" value="C:plasma membrane"/>
    <property type="evidence" value="ECO:0007669"/>
    <property type="project" value="UniProtKB-SubCell"/>
</dbReference>
<feature type="transmembrane region" description="Helical" evidence="7">
    <location>
        <begin position="7"/>
        <end position="27"/>
    </location>
</feature>
<comment type="caution">
    <text evidence="9">The sequence shown here is derived from an EMBL/GenBank/DDBJ whole genome shotgun (WGS) entry which is preliminary data.</text>
</comment>
<feature type="domain" description="ABC transmembrane type-1" evidence="8">
    <location>
        <begin position="64"/>
        <end position="244"/>
    </location>
</feature>
<feature type="transmembrane region" description="Helical" evidence="7">
    <location>
        <begin position="101"/>
        <end position="120"/>
    </location>
</feature>
<keyword evidence="6 7" id="KW-0472">Membrane</keyword>
<evidence type="ECO:0000313" key="9">
    <source>
        <dbReference type="EMBL" id="MCC3270494.1"/>
    </source>
</evidence>
<evidence type="ECO:0000256" key="7">
    <source>
        <dbReference type="RuleBase" id="RU363032"/>
    </source>
</evidence>
<protein>
    <submittedName>
        <fullName evidence="9">ABC transporter permease subunit</fullName>
    </submittedName>
</protein>
<proteinExistence type="inferred from homology"/>
<reference evidence="9" key="1">
    <citation type="submission" date="2021-10" db="EMBL/GenBank/DDBJ databases">
        <title>Novel species in genus Arthrobacter.</title>
        <authorList>
            <person name="Liu Y."/>
        </authorList>
    </citation>
    <scope>NUCLEOTIDE SEQUENCE</scope>
    <source>
        <strain evidence="9">Zg-Y809</strain>
    </source>
</reference>
<dbReference type="InterPro" id="IPR000515">
    <property type="entry name" value="MetI-like"/>
</dbReference>